<dbReference type="InterPro" id="IPR012944">
    <property type="entry name" value="SusD_RagB_dom"/>
</dbReference>
<evidence type="ECO:0000313" key="8">
    <source>
        <dbReference type="EMBL" id="GHE44706.1"/>
    </source>
</evidence>
<reference evidence="9" key="1">
    <citation type="journal article" date="2019" name="Int. J. Syst. Evol. Microbiol.">
        <title>The Global Catalogue of Microorganisms (GCM) 10K type strain sequencing project: providing services to taxonomists for standard genome sequencing and annotation.</title>
        <authorList>
            <consortium name="The Broad Institute Genomics Platform"/>
            <consortium name="The Broad Institute Genome Sequencing Center for Infectious Disease"/>
            <person name="Wu L."/>
            <person name="Ma J."/>
        </authorList>
    </citation>
    <scope>NUCLEOTIDE SEQUENCE [LARGE SCALE GENOMIC DNA]</scope>
    <source>
        <strain evidence="9">CGMCC 1.12966</strain>
    </source>
</reference>
<organism evidence="8 9">
    <name type="scientific">Sphingobacterium griseoflavum</name>
    <dbReference type="NCBI Taxonomy" id="1474952"/>
    <lineage>
        <taxon>Bacteria</taxon>
        <taxon>Pseudomonadati</taxon>
        <taxon>Bacteroidota</taxon>
        <taxon>Sphingobacteriia</taxon>
        <taxon>Sphingobacteriales</taxon>
        <taxon>Sphingobacteriaceae</taxon>
        <taxon>Sphingobacterium</taxon>
    </lineage>
</organism>
<evidence type="ECO:0000313" key="9">
    <source>
        <dbReference type="Proteomes" id="UP000620550"/>
    </source>
</evidence>
<comment type="similarity">
    <text evidence="2">Belongs to the SusD family.</text>
</comment>
<proteinExistence type="inferred from homology"/>
<comment type="subcellular location">
    <subcellularLocation>
        <location evidence="1">Cell outer membrane</location>
    </subcellularLocation>
</comment>
<name>A0ABQ3I2Z7_9SPHI</name>
<dbReference type="EMBL" id="BNAF01000012">
    <property type="protein sequence ID" value="GHE44706.1"/>
    <property type="molecule type" value="Genomic_DNA"/>
</dbReference>
<feature type="domain" description="SusD-like N-terminal" evidence="7">
    <location>
        <begin position="24"/>
        <end position="227"/>
    </location>
</feature>
<keyword evidence="3" id="KW-0732">Signal</keyword>
<evidence type="ECO:0000259" key="7">
    <source>
        <dbReference type="Pfam" id="PF14322"/>
    </source>
</evidence>
<evidence type="ECO:0000256" key="2">
    <source>
        <dbReference type="ARBA" id="ARBA00006275"/>
    </source>
</evidence>
<protein>
    <submittedName>
        <fullName evidence="8">Membrane protein</fullName>
    </submittedName>
</protein>
<evidence type="ECO:0000256" key="1">
    <source>
        <dbReference type="ARBA" id="ARBA00004442"/>
    </source>
</evidence>
<accession>A0ABQ3I2Z7</accession>
<dbReference type="Proteomes" id="UP000620550">
    <property type="component" value="Unassembled WGS sequence"/>
</dbReference>
<evidence type="ECO:0000259" key="6">
    <source>
        <dbReference type="Pfam" id="PF07980"/>
    </source>
</evidence>
<keyword evidence="4" id="KW-0472">Membrane</keyword>
<evidence type="ECO:0000256" key="3">
    <source>
        <dbReference type="ARBA" id="ARBA00022729"/>
    </source>
</evidence>
<dbReference type="Pfam" id="PF07980">
    <property type="entry name" value="SusD_RagB"/>
    <property type="match status" value="1"/>
</dbReference>
<comment type="caution">
    <text evidence="8">The sequence shown here is derived from an EMBL/GenBank/DDBJ whole genome shotgun (WGS) entry which is preliminary data.</text>
</comment>
<sequence>MEILKYRAVILGILCLVFGSCDRYLEIEPKGRQLLKTTNDFDQWLNNVMLTAETPVDNILNYMTDNIDLPNIGNPPSTFAELLYTWAPQFSTDVNTTPNLWGEHYLRINLFNTVLLGIDGAEGGTETQKRSLKAEALLGRAHSYFYLVNEYGKPFDAGTASSDLATPYITSDDVSQTVPPRSTVEQIYQHIIDDIHAAIPDLPSDNTVARFRGSRAAAYSVLARVYLCRREYDEARRFAELALANTRANMIDFTNSATFPTTTNVVSHPDVIYGRSSVALGLTISQNLKDLFASNDARSTLLYYNFASPLRGATMFYALAITPVFQLTNSGTTVQEMHLIAAEGACRSNQLVEALAHLNVVRINRYTGPARTFSSNDRETILNEVLSERRREFPFHGLRWFDMRRLGMEGRMATVTRTNAQDEIIATLEPNSTKYTLQIPFQVMIYNPDMVQNP</sequence>
<feature type="domain" description="RagB/SusD" evidence="6">
    <location>
        <begin position="336"/>
        <end position="454"/>
    </location>
</feature>
<keyword evidence="9" id="KW-1185">Reference proteome</keyword>
<dbReference type="InterPro" id="IPR011990">
    <property type="entry name" value="TPR-like_helical_dom_sf"/>
</dbReference>
<dbReference type="InterPro" id="IPR033985">
    <property type="entry name" value="SusD-like_N"/>
</dbReference>
<gene>
    <name evidence="8" type="ORF">GCM10017764_29910</name>
</gene>
<dbReference type="SUPFAM" id="SSF48452">
    <property type="entry name" value="TPR-like"/>
    <property type="match status" value="1"/>
</dbReference>
<dbReference type="RefSeq" id="WP_189627508.1">
    <property type="nucleotide sequence ID" value="NZ_BNAF01000012.1"/>
</dbReference>
<dbReference type="Pfam" id="PF14322">
    <property type="entry name" value="SusD-like_3"/>
    <property type="match status" value="1"/>
</dbReference>
<keyword evidence="5" id="KW-0998">Cell outer membrane</keyword>
<evidence type="ECO:0000256" key="5">
    <source>
        <dbReference type="ARBA" id="ARBA00023237"/>
    </source>
</evidence>
<dbReference type="Gene3D" id="1.25.40.390">
    <property type="match status" value="2"/>
</dbReference>
<dbReference type="PROSITE" id="PS51257">
    <property type="entry name" value="PROKAR_LIPOPROTEIN"/>
    <property type="match status" value="1"/>
</dbReference>
<evidence type="ECO:0000256" key="4">
    <source>
        <dbReference type="ARBA" id="ARBA00023136"/>
    </source>
</evidence>